<evidence type="ECO:0000313" key="2">
    <source>
        <dbReference type="EMBL" id="CAG8774280.1"/>
    </source>
</evidence>
<accession>A0A9N9NUX1</accession>
<reference evidence="2" key="1">
    <citation type="submission" date="2021-06" db="EMBL/GenBank/DDBJ databases">
        <authorList>
            <person name="Kallberg Y."/>
            <person name="Tangrot J."/>
            <person name="Rosling A."/>
        </authorList>
    </citation>
    <scope>NUCLEOTIDE SEQUENCE</scope>
    <source>
        <strain evidence="2">MA453B</strain>
    </source>
</reference>
<dbReference type="EMBL" id="CAJVPY010020117">
    <property type="protein sequence ID" value="CAG8774280.1"/>
    <property type="molecule type" value="Genomic_DNA"/>
</dbReference>
<proteinExistence type="predicted"/>
<keyword evidence="1" id="KW-1133">Transmembrane helix</keyword>
<sequence length="296" mass="34758">DKIIEVDIEGLYVRCPSYLPYFEGWSPGTLFNIFMKNDNHLFVNLRNDPIAKIINSIIPYTFLLILIILSPLAALVFYFYFIAFKLKQILFQSLTSTAIATLTFFITTSINTNNASFEKFKFASYLLYLGIVAQFLISKELTYLLLSFLSSYSLLVYGTVFLGVTNVKSLYEQHHIYLSLLHRIEIFNKIAINFSGIFKHFIIIFISRGLSVCESKMVEKYIDFHHNDDKIYFWFDEERIIDSNYNHVSFDKNSFNYLEKVKKECSMAEVEEGEIDKKFKIICFKENWCIFITVNY</sequence>
<keyword evidence="1" id="KW-0472">Membrane</keyword>
<comment type="caution">
    <text evidence="2">The sequence shown here is derived from an EMBL/GenBank/DDBJ whole genome shotgun (WGS) entry which is preliminary data.</text>
</comment>
<feature type="transmembrane region" description="Helical" evidence="1">
    <location>
        <begin position="120"/>
        <end position="137"/>
    </location>
</feature>
<dbReference type="OrthoDB" id="2405847at2759"/>
<dbReference type="AlphaFoldDB" id="A0A9N9NUX1"/>
<evidence type="ECO:0000256" key="1">
    <source>
        <dbReference type="SAM" id="Phobius"/>
    </source>
</evidence>
<keyword evidence="3" id="KW-1185">Reference proteome</keyword>
<feature type="transmembrane region" description="Helical" evidence="1">
    <location>
        <begin position="143"/>
        <end position="165"/>
    </location>
</feature>
<dbReference type="Proteomes" id="UP000789405">
    <property type="component" value="Unassembled WGS sequence"/>
</dbReference>
<evidence type="ECO:0000313" key="3">
    <source>
        <dbReference type="Proteomes" id="UP000789405"/>
    </source>
</evidence>
<feature type="transmembrane region" description="Helical" evidence="1">
    <location>
        <begin position="89"/>
        <end position="108"/>
    </location>
</feature>
<feature type="transmembrane region" description="Helical" evidence="1">
    <location>
        <begin position="186"/>
        <end position="206"/>
    </location>
</feature>
<feature type="transmembrane region" description="Helical" evidence="1">
    <location>
        <begin position="62"/>
        <end position="83"/>
    </location>
</feature>
<protein>
    <submittedName>
        <fullName evidence="2">9902_t:CDS:1</fullName>
    </submittedName>
</protein>
<gene>
    <name evidence="2" type="ORF">DERYTH_LOCUS18997</name>
</gene>
<organism evidence="2 3">
    <name type="scientific">Dentiscutata erythropus</name>
    <dbReference type="NCBI Taxonomy" id="1348616"/>
    <lineage>
        <taxon>Eukaryota</taxon>
        <taxon>Fungi</taxon>
        <taxon>Fungi incertae sedis</taxon>
        <taxon>Mucoromycota</taxon>
        <taxon>Glomeromycotina</taxon>
        <taxon>Glomeromycetes</taxon>
        <taxon>Diversisporales</taxon>
        <taxon>Gigasporaceae</taxon>
        <taxon>Dentiscutata</taxon>
    </lineage>
</organism>
<name>A0A9N9NUX1_9GLOM</name>
<keyword evidence="1" id="KW-0812">Transmembrane</keyword>
<feature type="non-terminal residue" evidence="2">
    <location>
        <position position="296"/>
    </location>
</feature>